<gene>
    <name evidence="7" type="primary">Os01g72390</name>
</gene>
<keyword evidence="3" id="KW-0611">Plant defense</keyword>
<dbReference type="PANTHER" id="PTHR36766:SF55">
    <property type="entry name" value="OS11G0492900 PROTEIN"/>
    <property type="match status" value="1"/>
</dbReference>
<evidence type="ECO:0000256" key="2">
    <source>
        <dbReference type="ARBA" id="ARBA00022737"/>
    </source>
</evidence>
<dbReference type="Pfam" id="PF13855">
    <property type="entry name" value="LRR_8"/>
    <property type="match status" value="1"/>
</dbReference>
<dbReference type="PANTHER" id="PTHR36766">
    <property type="entry name" value="PLANT BROAD-SPECTRUM MILDEW RESISTANCE PROTEIN RPW8"/>
    <property type="match status" value="1"/>
</dbReference>
<dbReference type="PROSITE" id="PS51450">
    <property type="entry name" value="LRR"/>
    <property type="match status" value="1"/>
</dbReference>
<dbReference type="FunFam" id="1.10.10.10:FF:000322">
    <property type="entry name" value="Probable disease resistance protein At1g63360"/>
    <property type="match status" value="1"/>
</dbReference>
<proteinExistence type="predicted"/>
<dbReference type="EMBL" id="KP401656">
    <property type="protein sequence ID" value="ALO70092.1"/>
    <property type="molecule type" value="Genomic_DNA"/>
</dbReference>
<dbReference type="GO" id="GO:0042742">
    <property type="term" value="P:defense response to bacterium"/>
    <property type="evidence" value="ECO:0007669"/>
    <property type="project" value="UniProtKB-ARBA"/>
</dbReference>
<dbReference type="Gene3D" id="3.80.10.10">
    <property type="entry name" value="Ribonuclease Inhibitor"/>
    <property type="match status" value="2"/>
</dbReference>
<keyword evidence="2" id="KW-0677">Repeat</keyword>
<dbReference type="InterPro" id="IPR027417">
    <property type="entry name" value="P-loop_NTPase"/>
</dbReference>
<dbReference type="InterPro" id="IPR001611">
    <property type="entry name" value="Leu-rich_rpt"/>
</dbReference>
<dbReference type="InterPro" id="IPR002182">
    <property type="entry name" value="NB-ARC"/>
</dbReference>
<sequence length="925" mass="105329">MDSGGWISAMVSSVGWKAGDPVLRRYGHATIQAYRRTLHVRLLWLVDNGPWLHLSNLTTTDYGLASFWLYELKKALTDADALLENWRCGILRAESIGSRGTATKVRRTFSGVLDPLKVIPRHSKEFDVALQEELADVVHRVNRVMSAIEEMDVIFPPILNSSLRLREHLRPPPPDFLGEISPVGRDKDASSVIQMLIGCEDEDLQFVSIVGMGGIGKTTLAQMVYDDDIVQQHFPVRLWVTVSEDFDTTTILQGIVGPSIQGTSLLQLHVREVLCGKQFLLVLDGVSRFNAEKWDRLKISLECCGLGSAVLMTTRSENKSSTSRAYYLGKLADEYVWSIAKQIAFVKEEEGQDLVHIKEAVVTISDGIPLSAAILGGLLRSRLYCELDDWLVSWADACEERSVWRIELHGEWCQSDAQREDIVFLAIELSYKHLPACIKGCFAFCSLFPRTHKIDKDMLIQLWMANDLIPSDDAMDLEAKGSWIFDELVSRCFFQVTKRAQPSQSNRTKWRMHDLVHDTAVLISNVEFTTVLSSVMFGSPHVQSLHHMSIVSCRNKVTCIPLLPAPNLPNLRTLLSLEEQYPLYEWNVDFSKCKSLRVLDLHGFHSSQVMLPSRFLEHLRYLDLSNSWITSIPDDVVYLYNLQTLRLSECCYLKQLPKDLRKMKSLRNLYLDGCFRLENVPLNLGQLKDLHILTTFIVGTDDGCGIGQLKGLNLEGQLEIYNLKNVKRIEDVKGVNLHTKENLRHLTLCWGKFRDGSMLAEKANEVLEALQPPKRLQSLKIWRYTGLVFPRWIAKTSSLQNLVKLFLVNCDQCQKLPTIWCLKTLELLCLDQMKCIEYICNYDTVDAEECYDISQAFPKLREMTLLNMQSLKGWQEVGRSEIITLPQLEEMTVINCPMFKMMPATPVLKHFMVEGEPKLCSSYVL</sequence>
<reference evidence="7" key="1">
    <citation type="submission" date="2015-01" db="EMBL/GenBank/DDBJ databases">
        <authorList>
            <person name="Xiang T."/>
            <person name="Song Y."/>
            <person name="Huang L."/>
            <person name="Wang B."/>
            <person name="Wu P."/>
        </authorList>
    </citation>
    <scope>NUCLEOTIDE SEQUENCE</scope>
</reference>
<feature type="domain" description="Disease resistance protein winged helix" evidence="5">
    <location>
        <begin position="447"/>
        <end position="518"/>
    </location>
</feature>
<organism evidence="7">
    <name type="scientific">Oryza sativa</name>
    <name type="common">Rice</name>
    <dbReference type="NCBI Taxonomy" id="4530"/>
    <lineage>
        <taxon>Eukaryota</taxon>
        <taxon>Viridiplantae</taxon>
        <taxon>Streptophyta</taxon>
        <taxon>Embryophyta</taxon>
        <taxon>Tracheophyta</taxon>
        <taxon>Spermatophyta</taxon>
        <taxon>Magnoliopsida</taxon>
        <taxon>Liliopsida</taxon>
        <taxon>Poales</taxon>
        <taxon>Poaceae</taxon>
        <taxon>BOP clade</taxon>
        <taxon>Oryzoideae</taxon>
        <taxon>Oryzeae</taxon>
        <taxon>Oryzinae</taxon>
        <taxon>Oryza</taxon>
    </lineage>
</organism>
<evidence type="ECO:0000313" key="7">
    <source>
        <dbReference type="EMBL" id="ALO70092.1"/>
    </source>
</evidence>
<dbReference type="SUPFAM" id="SSF52540">
    <property type="entry name" value="P-loop containing nucleoside triphosphate hydrolases"/>
    <property type="match status" value="1"/>
</dbReference>
<evidence type="ECO:0000259" key="6">
    <source>
        <dbReference type="Pfam" id="PF25019"/>
    </source>
</evidence>
<dbReference type="Pfam" id="PF25019">
    <property type="entry name" value="LRR_R13L1-DRL21"/>
    <property type="match status" value="1"/>
</dbReference>
<evidence type="ECO:0000256" key="1">
    <source>
        <dbReference type="ARBA" id="ARBA00022614"/>
    </source>
</evidence>
<keyword evidence="1" id="KW-0433">Leucine-rich repeat</keyword>
<feature type="domain" description="R13L1/DRL21-like LRR repeat region" evidence="6">
    <location>
        <begin position="706"/>
        <end position="833"/>
    </location>
</feature>
<evidence type="ECO:0000256" key="3">
    <source>
        <dbReference type="ARBA" id="ARBA00022821"/>
    </source>
</evidence>
<dbReference type="InterPro" id="IPR032675">
    <property type="entry name" value="LRR_dom_sf"/>
</dbReference>
<name>A0A0U2S1Z9_ORYSA</name>
<dbReference type="GO" id="GO:0009626">
    <property type="term" value="P:plant-type hypersensitive response"/>
    <property type="evidence" value="ECO:0007669"/>
    <property type="project" value="UniProtKB-ARBA"/>
</dbReference>
<dbReference type="GO" id="GO:0002758">
    <property type="term" value="P:innate immune response-activating signaling pathway"/>
    <property type="evidence" value="ECO:0007669"/>
    <property type="project" value="UniProtKB-ARBA"/>
</dbReference>
<dbReference type="Gene3D" id="1.10.10.10">
    <property type="entry name" value="Winged helix-like DNA-binding domain superfamily/Winged helix DNA-binding domain"/>
    <property type="match status" value="1"/>
</dbReference>
<dbReference type="GO" id="GO:0043531">
    <property type="term" value="F:ADP binding"/>
    <property type="evidence" value="ECO:0007669"/>
    <property type="project" value="InterPro"/>
</dbReference>
<dbReference type="Pfam" id="PF00931">
    <property type="entry name" value="NB-ARC"/>
    <property type="match status" value="1"/>
</dbReference>
<protein>
    <submittedName>
        <fullName evidence="7">NBS-LRR-like resistance protein</fullName>
    </submittedName>
</protein>
<evidence type="ECO:0000259" key="5">
    <source>
        <dbReference type="Pfam" id="PF23559"/>
    </source>
</evidence>
<evidence type="ECO:0000259" key="4">
    <source>
        <dbReference type="Pfam" id="PF00931"/>
    </source>
</evidence>
<accession>A0A0U2S1Z9</accession>
<feature type="domain" description="NB-ARC" evidence="4">
    <location>
        <begin position="188"/>
        <end position="348"/>
    </location>
</feature>
<dbReference type="InterPro" id="IPR056789">
    <property type="entry name" value="LRR_R13L1-DRL21"/>
</dbReference>
<dbReference type="Gene3D" id="3.40.50.300">
    <property type="entry name" value="P-loop containing nucleotide triphosphate hydrolases"/>
    <property type="match status" value="1"/>
</dbReference>
<dbReference type="InterPro" id="IPR036388">
    <property type="entry name" value="WH-like_DNA-bd_sf"/>
</dbReference>
<dbReference type="Pfam" id="PF23559">
    <property type="entry name" value="WHD_DRP"/>
    <property type="match status" value="1"/>
</dbReference>
<dbReference type="SUPFAM" id="SSF52058">
    <property type="entry name" value="L domain-like"/>
    <property type="match status" value="1"/>
</dbReference>
<dbReference type="InterPro" id="IPR058922">
    <property type="entry name" value="WHD_DRP"/>
</dbReference>
<dbReference type="AlphaFoldDB" id="A0A0U2S1Z9"/>
<dbReference type="PRINTS" id="PR00364">
    <property type="entry name" value="DISEASERSIST"/>
</dbReference>